<organism evidence="1 2">
    <name type="scientific">Corticimicrobacter populi</name>
    <dbReference type="NCBI Taxonomy" id="2175229"/>
    <lineage>
        <taxon>Bacteria</taxon>
        <taxon>Pseudomonadati</taxon>
        <taxon>Pseudomonadota</taxon>
        <taxon>Betaproteobacteria</taxon>
        <taxon>Burkholderiales</taxon>
        <taxon>Alcaligenaceae</taxon>
        <taxon>Corticimicrobacter</taxon>
    </lineage>
</organism>
<evidence type="ECO:0000313" key="1">
    <source>
        <dbReference type="EMBL" id="PWF24902.1"/>
    </source>
</evidence>
<dbReference type="Pfam" id="PF11390">
    <property type="entry name" value="FdsD"/>
    <property type="match status" value="1"/>
</dbReference>
<evidence type="ECO:0000313" key="2">
    <source>
        <dbReference type="Proteomes" id="UP000245212"/>
    </source>
</evidence>
<protein>
    <submittedName>
        <fullName evidence="1">Formate dehydrogenase</fullName>
    </submittedName>
</protein>
<dbReference type="Proteomes" id="UP000245212">
    <property type="component" value="Unassembled WGS sequence"/>
</dbReference>
<keyword evidence="2" id="KW-1185">Reference proteome</keyword>
<gene>
    <name evidence="1" type="ORF">DD235_01615</name>
</gene>
<dbReference type="EMBL" id="QETA01000001">
    <property type="protein sequence ID" value="PWF24902.1"/>
    <property type="molecule type" value="Genomic_DNA"/>
</dbReference>
<accession>A0A2V1K7F0</accession>
<dbReference type="AlphaFoldDB" id="A0A2V1K7F0"/>
<dbReference type="InterPro" id="IPR021074">
    <property type="entry name" value="Formate_DH_dsu"/>
</dbReference>
<comment type="caution">
    <text evidence="1">The sequence shown here is derived from an EMBL/GenBank/DDBJ whole genome shotgun (WGS) entry which is preliminary data.</text>
</comment>
<name>A0A2V1K7F0_9BURK</name>
<dbReference type="RefSeq" id="WP_109060304.1">
    <property type="nucleotide sequence ID" value="NZ_QETA01000001.1"/>
</dbReference>
<reference evidence="2" key="1">
    <citation type="submission" date="2018-05" db="EMBL/GenBank/DDBJ databases">
        <authorList>
            <person name="Li Y."/>
        </authorList>
    </citation>
    <scope>NUCLEOTIDE SEQUENCE [LARGE SCALE GENOMIC DNA]</scope>
    <source>
        <strain evidence="2">3d-2-2</strain>
    </source>
</reference>
<proteinExistence type="predicted"/>
<sequence length="86" mass="9827">MTDTQDNLIRMANRIGDFFQAWPDRTAGIDGIANHIEKFWEPRMRRQILAFLDTHPQGVSHSGLALHDIVREALQAHRSRLEPAPA</sequence>